<name>A0ACC2QD98_9NEOP</name>
<keyword evidence="2" id="KW-1185">Reference proteome</keyword>
<comment type="caution">
    <text evidence="1">The sequence shown here is derived from an EMBL/GenBank/DDBJ whole genome shotgun (WGS) entry which is preliminary data.</text>
</comment>
<accession>A0ACC2QD98</accession>
<gene>
    <name evidence="1" type="ORF">PYW08_008147</name>
</gene>
<protein>
    <submittedName>
        <fullName evidence="1">Uncharacterized protein</fullName>
    </submittedName>
</protein>
<evidence type="ECO:0000313" key="2">
    <source>
        <dbReference type="Proteomes" id="UP001231649"/>
    </source>
</evidence>
<reference evidence="1" key="1">
    <citation type="submission" date="2023-03" db="EMBL/GenBank/DDBJ databases">
        <title>Chromosome-level genomes of two armyworms, Mythimna separata and Mythimna loreyi, provide insights into the biosynthesis and reception of sex pheromones.</title>
        <authorList>
            <person name="Zhao H."/>
        </authorList>
    </citation>
    <scope>NUCLEOTIDE SEQUENCE</scope>
    <source>
        <strain evidence="1">BeijingLab</strain>
    </source>
</reference>
<evidence type="ECO:0000313" key="1">
    <source>
        <dbReference type="EMBL" id="KAJ8712843.1"/>
    </source>
</evidence>
<sequence length="170" mass="18534">MFRAVLLVCAVLALGDAQITQVSQCIGSSAGPVPLLTIVEGCGTPPCVVPQGQDAVISMVFQAPRVIHNMKTLAMTYLLTIPVPLDLKELSETCNFLINTYCPVEPGILIVYQLRMLIEDFWPIETQWPLEFRIVDDNDVTVTCARVAIHIAPPVLEKLGAQNATMSVDV</sequence>
<dbReference type="EMBL" id="CM056797">
    <property type="protein sequence ID" value="KAJ8712843.1"/>
    <property type="molecule type" value="Genomic_DNA"/>
</dbReference>
<proteinExistence type="predicted"/>
<dbReference type="Proteomes" id="UP001231649">
    <property type="component" value="Chromosome 21"/>
</dbReference>
<organism evidence="1 2">
    <name type="scientific">Mythimna loreyi</name>
    <dbReference type="NCBI Taxonomy" id="667449"/>
    <lineage>
        <taxon>Eukaryota</taxon>
        <taxon>Metazoa</taxon>
        <taxon>Ecdysozoa</taxon>
        <taxon>Arthropoda</taxon>
        <taxon>Hexapoda</taxon>
        <taxon>Insecta</taxon>
        <taxon>Pterygota</taxon>
        <taxon>Neoptera</taxon>
        <taxon>Endopterygota</taxon>
        <taxon>Lepidoptera</taxon>
        <taxon>Glossata</taxon>
        <taxon>Ditrysia</taxon>
        <taxon>Noctuoidea</taxon>
        <taxon>Noctuidae</taxon>
        <taxon>Noctuinae</taxon>
        <taxon>Hadenini</taxon>
        <taxon>Mythimna</taxon>
    </lineage>
</organism>